<dbReference type="InterPro" id="IPR011600">
    <property type="entry name" value="Pept_C14_caspase"/>
</dbReference>
<sequence>MATSNTKKSAKSRDFRDASSIFVLTNQVSSESSESSSESKISFCKTPIHDDNYNLEHGEKRLLIFNQTKFPCYDIGLKDRKGVEQDTQAIIDTFNPLGFFIQEHENLTVAQIKHELLSLSSMDDLSCLIIFISTHGDKK</sequence>
<dbReference type="Proteomes" id="UP000675881">
    <property type="component" value="Chromosome 4"/>
</dbReference>
<reference evidence="2" key="1">
    <citation type="submission" date="2021-02" db="EMBL/GenBank/DDBJ databases">
        <authorList>
            <person name="Bekaert M."/>
        </authorList>
    </citation>
    <scope>NUCLEOTIDE SEQUENCE</scope>
    <source>
        <strain evidence="2">IoA-00</strain>
    </source>
</reference>
<dbReference type="EMBL" id="HG994583">
    <property type="protein sequence ID" value="CAF2928261.1"/>
    <property type="molecule type" value="Genomic_DNA"/>
</dbReference>
<dbReference type="AlphaFoldDB" id="A0A7R8CX74"/>
<dbReference type="InterPro" id="IPR001309">
    <property type="entry name" value="Pept_C14_p20"/>
</dbReference>
<feature type="domain" description="Caspase family p20" evidence="1">
    <location>
        <begin position="63"/>
        <end position="139"/>
    </location>
</feature>
<dbReference type="Pfam" id="PF00656">
    <property type="entry name" value="Peptidase_C14"/>
    <property type="match status" value="1"/>
</dbReference>
<dbReference type="Gene3D" id="3.40.50.1460">
    <property type="match status" value="1"/>
</dbReference>
<dbReference type="SUPFAM" id="SSF52129">
    <property type="entry name" value="Caspase-like"/>
    <property type="match status" value="1"/>
</dbReference>
<organism evidence="2 3">
    <name type="scientific">Lepeophtheirus salmonis</name>
    <name type="common">Salmon louse</name>
    <name type="synonym">Caligus salmonis</name>
    <dbReference type="NCBI Taxonomy" id="72036"/>
    <lineage>
        <taxon>Eukaryota</taxon>
        <taxon>Metazoa</taxon>
        <taxon>Ecdysozoa</taxon>
        <taxon>Arthropoda</taxon>
        <taxon>Crustacea</taxon>
        <taxon>Multicrustacea</taxon>
        <taxon>Hexanauplia</taxon>
        <taxon>Copepoda</taxon>
        <taxon>Siphonostomatoida</taxon>
        <taxon>Caligidae</taxon>
        <taxon>Lepeophtheirus</taxon>
    </lineage>
</organism>
<dbReference type="GO" id="GO:0006508">
    <property type="term" value="P:proteolysis"/>
    <property type="evidence" value="ECO:0007669"/>
    <property type="project" value="InterPro"/>
</dbReference>
<dbReference type="GO" id="GO:0004197">
    <property type="term" value="F:cysteine-type endopeptidase activity"/>
    <property type="evidence" value="ECO:0007669"/>
    <property type="project" value="InterPro"/>
</dbReference>
<evidence type="ECO:0000313" key="2">
    <source>
        <dbReference type="EMBL" id="CAF2928261.1"/>
    </source>
</evidence>
<evidence type="ECO:0000259" key="1">
    <source>
        <dbReference type="PROSITE" id="PS50208"/>
    </source>
</evidence>
<protein>
    <submittedName>
        <fullName evidence="2">(salmon louse) hypothetical protein</fullName>
    </submittedName>
</protein>
<keyword evidence="3" id="KW-1185">Reference proteome</keyword>
<name>A0A7R8CX74_LEPSM</name>
<gene>
    <name evidence="2" type="ORF">LSAA_8889</name>
</gene>
<dbReference type="PROSITE" id="PS50208">
    <property type="entry name" value="CASPASE_P20"/>
    <property type="match status" value="1"/>
</dbReference>
<dbReference type="InterPro" id="IPR029030">
    <property type="entry name" value="Caspase-like_dom_sf"/>
</dbReference>
<accession>A0A7R8CX74</accession>
<evidence type="ECO:0000313" key="3">
    <source>
        <dbReference type="Proteomes" id="UP000675881"/>
    </source>
</evidence>
<proteinExistence type="predicted"/>
<dbReference type="OrthoDB" id="6116485at2759"/>